<dbReference type="EMBL" id="JBBNAF010000002">
    <property type="protein sequence ID" value="KAK9162740.1"/>
    <property type="molecule type" value="Genomic_DNA"/>
</dbReference>
<sequence>MAEPHGRGGIPPVLGWRATPTHHQKYGKERIKKNKRFVPSDRASGSIGEEDAPMGRA</sequence>
<name>A0AAP0L2I8_9MAGN</name>
<evidence type="ECO:0000313" key="3">
    <source>
        <dbReference type="Proteomes" id="UP001420932"/>
    </source>
</evidence>
<organism evidence="2 3">
    <name type="scientific">Stephania yunnanensis</name>
    <dbReference type="NCBI Taxonomy" id="152371"/>
    <lineage>
        <taxon>Eukaryota</taxon>
        <taxon>Viridiplantae</taxon>
        <taxon>Streptophyta</taxon>
        <taxon>Embryophyta</taxon>
        <taxon>Tracheophyta</taxon>
        <taxon>Spermatophyta</taxon>
        <taxon>Magnoliopsida</taxon>
        <taxon>Ranunculales</taxon>
        <taxon>Menispermaceae</taxon>
        <taxon>Menispermoideae</taxon>
        <taxon>Cissampelideae</taxon>
        <taxon>Stephania</taxon>
    </lineage>
</organism>
<comment type="caution">
    <text evidence="2">The sequence shown here is derived from an EMBL/GenBank/DDBJ whole genome shotgun (WGS) entry which is preliminary data.</text>
</comment>
<feature type="region of interest" description="Disordered" evidence="1">
    <location>
        <begin position="1"/>
        <end position="57"/>
    </location>
</feature>
<evidence type="ECO:0000313" key="2">
    <source>
        <dbReference type="EMBL" id="KAK9162740.1"/>
    </source>
</evidence>
<protein>
    <submittedName>
        <fullName evidence="2">Uncharacterized protein</fullName>
    </submittedName>
</protein>
<evidence type="ECO:0000256" key="1">
    <source>
        <dbReference type="SAM" id="MobiDB-lite"/>
    </source>
</evidence>
<accession>A0AAP0L2I8</accession>
<feature type="compositionally biased region" description="Basic residues" evidence="1">
    <location>
        <begin position="20"/>
        <end position="36"/>
    </location>
</feature>
<feature type="compositionally biased region" description="Acidic residues" evidence="1">
    <location>
        <begin position="48"/>
        <end position="57"/>
    </location>
</feature>
<keyword evidence="3" id="KW-1185">Reference proteome</keyword>
<proteinExistence type="predicted"/>
<dbReference type="AlphaFoldDB" id="A0AAP0L2I8"/>
<dbReference type="Proteomes" id="UP001420932">
    <property type="component" value="Unassembled WGS sequence"/>
</dbReference>
<reference evidence="2 3" key="1">
    <citation type="submission" date="2024-01" db="EMBL/GenBank/DDBJ databases">
        <title>Genome assemblies of Stephania.</title>
        <authorList>
            <person name="Yang L."/>
        </authorList>
    </citation>
    <scope>NUCLEOTIDE SEQUENCE [LARGE SCALE GENOMIC DNA]</scope>
    <source>
        <strain evidence="2">YNDBR</strain>
        <tissue evidence="2">Leaf</tissue>
    </source>
</reference>
<gene>
    <name evidence="2" type="ORF">Syun_003642</name>
</gene>